<dbReference type="EMBL" id="HACG01053433">
    <property type="protein sequence ID" value="CEL00304.1"/>
    <property type="molecule type" value="Transcribed_RNA"/>
</dbReference>
<organism evidence="1">
    <name type="scientific">Arion vulgaris</name>
    <dbReference type="NCBI Taxonomy" id="1028688"/>
    <lineage>
        <taxon>Eukaryota</taxon>
        <taxon>Metazoa</taxon>
        <taxon>Spiralia</taxon>
        <taxon>Lophotrochozoa</taxon>
        <taxon>Mollusca</taxon>
        <taxon>Gastropoda</taxon>
        <taxon>Heterobranchia</taxon>
        <taxon>Euthyneura</taxon>
        <taxon>Panpulmonata</taxon>
        <taxon>Eupulmonata</taxon>
        <taxon>Stylommatophora</taxon>
        <taxon>Helicina</taxon>
        <taxon>Arionoidea</taxon>
        <taxon>Arionidae</taxon>
        <taxon>Arion</taxon>
    </lineage>
</organism>
<protein>
    <submittedName>
        <fullName evidence="1">Uncharacterized protein</fullName>
    </submittedName>
</protein>
<accession>A0A0B7C4A2</accession>
<sequence length="73" mass="8174">NNFNSENCWQIDWDTNTTTNSTSKTSEASEIVSVSKDHGSTRPLNRTYNVSVSVSATIEYFERGMLELNHSNG</sequence>
<evidence type="ECO:0000313" key="1">
    <source>
        <dbReference type="EMBL" id="CEL00304.1"/>
    </source>
</evidence>
<feature type="non-terminal residue" evidence="1">
    <location>
        <position position="1"/>
    </location>
</feature>
<proteinExistence type="predicted"/>
<name>A0A0B7C4A2_9EUPU</name>
<gene>
    <name evidence="1" type="primary">ORF223366</name>
</gene>
<dbReference type="AlphaFoldDB" id="A0A0B7C4A2"/>
<feature type="non-terminal residue" evidence="1">
    <location>
        <position position="73"/>
    </location>
</feature>
<reference evidence="1" key="1">
    <citation type="submission" date="2014-12" db="EMBL/GenBank/DDBJ databases">
        <title>Insight into the proteome of Arion vulgaris.</title>
        <authorList>
            <person name="Aradska J."/>
            <person name="Bulat T."/>
            <person name="Smidak R."/>
            <person name="Sarate P."/>
            <person name="Gangsoo J."/>
            <person name="Sialana F."/>
            <person name="Bilban M."/>
            <person name="Lubec G."/>
        </authorList>
    </citation>
    <scope>NUCLEOTIDE SEQUENCE</scope>
    <source>
        <tissue evidence="1">Skin</tissue>
    </source>
</reference>